<dbReference type="PANTHER" id="PTHR30136:SF35">
    <property type="entry name" value="HTH-TYPE TRANSCRIPTIONAL REGULATOR RV1719"/>
    <property type="match status" value="1"/>
</dbReference>
<dbReference type="PROSITE" id="PS51077">
    <property type="entry name" value="HTH_ICLR"/>
    <property type="match status" value="1"/>
</dbReference>
<dbReference type="Proteomes" id="UP000509626">
    <property type="component" value="Chromosome"/>
</dbReference>
<dbReference type="InterPro" id="IPR036390">
    <property type="entry name" value="WH_DNA-bd_sf"/>
</dbReference>
<evidence type="ECO:0000259" key="4">
    <source>
        <dbReference type="PROSITE" id="PS51077"/>
    </source>
</evidence>
<protein>
    <submittedName>
        <fullName evidence="6">IclR family transcriptional regulator</fullName>
    </submittedName>
</protein>
<dbReference type="GO" id="GO:0003677">
    <property type="term" value="F:DNA binding"/>
    <property type="evidence" value="ECO:0007669"/>
    <property type="project" value="UniProtKB-KW"/>
</dbReference>
<dbReference type="GO" id="GO:0003700">
    <property type="term" value="F:DNA-binding transcription factor activity"/>
    <property type="evidence" value="ECO:0007669"/>
    <property type="project" value="TreeGrafter"/>
</dbReference>
<dbReference type="RefSeq" id="WP_179266948.1">
    <property type="nucleotide sequence ID" value="NZ_CP058579.1"/>
</dbReference>
<dbReference type="InterPro" id="IPR005471">
    <property type="entry name" value="Tscrpt_reg_IclR_N"/>
</dbReference>
<dbReference type="InterPro" id="IPR050707">
    <property type="entry name" value="HTH_MetabolicPath_Reg"/>
</dbReference>
<dbReference type="SUPFAM" id="SSF46785">
    <property type="entry name" value="Winged helix' DNA-binding domain"/>
    <property type="match status" value="1"/>
</dbReference>
<dbReference type="Pfam" id="PF09339">
    <property type="entry name" value="HTH_IclR"/>
    <property type="match status" value="1"/>
</dbReference>
<dbReference type="InterPro" id="IPR029016">
    <property type="entry name" value="GAF-like_dom_sf"/>
</dbReference>
<dbReference type="PROSITE" id="PS51078">
    <property type="entry name" value="ICLR_ED"/>
    <property type="match status" value="1"/>
</dbReference>
<dbReference type="InterPro" id="IPR036388">
    <property type="entry name" value="WH-like_DNA-bd_sf"/>
</dbReference>
<dbReference type="AlphaFoldDB" id="A0A7D5QE12"/>
<dbReference type="SMART" id="SM00346">
    <property type="entry name" value="HTH_ICLR"/>
    <property type="match status" value="1"/>
</dbReference>
<dbReference type="Pfam" id="PF01614">
    <property type="entry name" value="IclR_C"/>
    <property type="match status" value="1"/>
</dbReference>
<evidence type="ECO:0000259" key="5">
    <source>
        <dbReference type="PROSITE" id="PS51078"/>
    </source>
</evidence>
<dbReference type="OrthoDB" id="14763at2157"/>
<dbReference type="SUPFAM" id="SSF55781">
    <property type="entry name" value="GAF domain-like"/>
    <property type="match status" value="1"/>
</dbReference>
<name>A0A7D5QE12_9EURY</name>
<evidence type="ECO:0000256" key="1">
    <source>
        <dbReference type="ARBA" id="ARBA00023015"/>
    </source>
</evidence>
<keyword evidence="7" id="KW-1185">Reference proteome</keyword>
<gene>
    <name evidence="6" type="ORF">HUG12_00770</name>
</gene>
<feature type="domain" description="HTH iclR-type" evidence="4">
    <location>
        <begin position="9"/>
        <end position="68"/>
    </location>
</feature>
<keyword evidence="2" id="KW-0238">DNA-binding</keyword>
<dbReference type="Gene3D" id="3.30.450.40">
    <property type="match status" value="1"/>
</dbReference>
<dbReference type="KEGG" id="halu:HUG12_00770"/>
<keyword evidence="1" id="KW-0805">Transcription regulation</keyword>
<keyword evidence="3" id="KW-0804">Transcription</keyword>
<evidence type="ECO:0000256" key="3">
    <source>
        <dbReference type="ARBA" id="ARBA00023163"/>
    </source>
</evidence>
<feature type="domain" description="IclR-ED" evidence="5">
    <location>
        <begin position="69"/>
        <end position="253"/>
    </location>
</feature>
<evidence type="ECO:0000256" key="2">
    <source>
        <dbReference type="ARBA" id="ARBA00023125"/>
    </source>
</evidence>
<dbReference type="GO" id="GO:0045892">
    <property type="term" value="P:negative regulation of DNA-templated transcription"/>
    <property type="evidence" value="ECO:0007669"/>
    <property type="project" value="TreeGrafter"/>
</dbReference>
<dbReference type="GeneID" id="56035947"/>
<dbReference type="InterPro" id="IPR014757">
    <property type="entry name" value="Tscrpt_reg_IclR_C"/>
</dbReference>
<dbReference type="PANTHER" id="PTHR30136">
    <property type="entry name" value="HELIX-TURN-HELIX TRANSCRIPTIONAL REGULATOR, ICLR FAMILY"/>
    <property type="match status" value="1"/>
</dbReference>
<proteinExistence type="predicted"/>
<organism evidence="6 7">
    <name type="scientific">Halorarum salinum</name>
    <dbReference type="NCBI Taxonomy" id="2743089"/>
    <lineage>
        <taxon>Archaea</taxon>
        <taxon>Methanobacteriati</taxon>
        <taxon>Methanobacteriota</taxon>
        <taxon>Stenosarchaea group</taxon>
        <taxon>Halobacteria</taxon>
        <taxon>Halobacteriales</taxon>
        <taxon>Haloferacaceae</taxon>
        <taxon>Halorarum</taxon>
    </lineage>
</organism>
<dbReference type="Gene3D" id="1.10.10.10">
    <property type="entry name" value="Winged helix-like DNA-binding domain superfamily/Winged helix DNA-binding domain"/>
    <property type="match status" value="1"/>
</dbReference>
<accession>A0A7D5QE12</accession>
<evidence type="ECO:0000313" key="7">
    <source>
        <dbReference type="Proteomes" id="UP000509626"/>
    </source>
</evidence>
<reference evidence="6 7" key="1">
    <citation type="submission" date="2020-06" db="EMBL/GenBank/DDBJ databases">
        <title>NJ-3-1, isolated from saline soil.</title>
        <authorList>
            <person name="Cui H.L."/>
            <person name="Shi X."/>
        </authorList>
    </citation>
    <scope>NUCLEOTIDE SEQUENCE [LARGE SCALE GENOMIC DNA]</scope>
    <source>
        <strain evidence="6 7">NJ-3-1</strain>
    </source>
</reference>
<dbReference type="EMBL" id="CP058579">
    <property type="protein sequence ID" value="QLG60362.1"/>
    <property type="molecule type" value="Genomic_DNA"/>
</dbReference>
<sequence length="255" mass="27955">MANQGSRMVKSGERVFDILEFVREEAGVTVTEVARELDIAPSTAHQYLQTIEASGFLVREGNDYYISLQFLDYGESARQRGKACKLAEENVDELARETNERAQFVVMEHGQGVVLYTATGDRAVKTNVTLGRHVYLHATAAGKAILSQLPESAVLEIIDEHGLPAVTSHTITEQDALLTELDEIRQAGVAQNNQEDIHGLRAVGVPVTDEQDHILGALSVSGPTHRITGDVLEHEIPDLLLGMANELELKVEYTD</sequence>
<evidence type="ECO:0000313" key="6">
    <source>
        <dbReference type="EMBL" id="QLG60362.1"/>
    </source>
</evidence>